<accession>A0A3M6UQT7</accession>
<dbReference type="Proteomes" id="UP000275408">
    <property type="component" value="Unassembled WGS sequence"/>
</dbReference>
<protein>
    <recommendedName>
        <fullName evidence="3">Required for excision 1-B domain-containing protein</fullName>
    </recommendedName>
</protein>
<evidence type="ECO:0000313" key="2">
    <source>
        <dbReference type="Proteomes" id="UP000275408"/>
    </source>
</evidence>
<dbReference type="Pfam" id="PF14966">
    <property type="entry name" value="DNA_repr_REX1B"/>
    <property type="match status" value="1"/>
</dbReference>
<name>A0A3M6UQT7_POCDA</name>
<proteinExistence type="predicted"/>
<dbReference type="OMA" id="VQGLRAW"/>
<organism evidence="1 2">
    <name type="scientific">Pocillopora damicornis</name>
    <name type="common">Cauliflower coral</name>
    <name type="synonym">Millepora damicornis</name>
    <dbReference type="NCBI Taxonomy" id="46731"/>
    <lineage>
        <taxon>Eukaryota</taxon>
        <taxon>Metazoa</taxon>
        <taxon>Cnidaria</taxon>
        <taxon>Anthozoa</taxon>
        <taxon>Hexacorallia</taxon>
        <taxon>Scleractinia</taxon>
        <taxon>Astrocoeniina</taxon>
        <taxon>Pocilloporidae</taxon>
        <taxon>Pocillopora</taxon>
    </lineage>
</organism>
<keyword evidence="2" id="KW-1185">Reference proteome</keyword>
<dbReference type="AlphaFoldDB" id="A0A3M6UQT7"/>
<evidence type="ECO:0008006" key="3">
    <source>
        <dbReference type="Google" id="ProtNLM"/>
    </source>
</evidence>
<evidence type="ECO:0000313" key="1">
    <source>
        <dbReference type="EMBL" id="RMX55927.1"/>
    </source>
</evidence>
<dbReference type="InterPro" id="IPR039491">
    <property type="entry name" value="REX1-B"/>
</dbReference>
<comment type="caution">
    <text evidence="1">The sequence shown here is derived from an EMBL/GenBank/DDBJ whole genome shotgun (WGS) entry which is preliminary data.</text>
</comment>
<reference evidence="1 2" key="1">
    <citation type="journal article" date="2018" name="Sci. Rep.">
        <title>Comparative analysis of the Pocillopora damicornis genome highlights role of immune system in coral evolution.</title>
        <authorList>
            <person name="Cunning R."/>
            <person name="Bay R.A."/>
            <person name="Gillette P."/>
            <person name="Baker A.C."/>
            <person name="Traylor-Knowles N."/>
        </authorList>
    </citation>
    <scope>NUCLEOTIDE SEQUENCE [LARGE SCALE GENOMIC DNA]</scope>
    <source>
        <strain evidence="1">RSMAS</strain>
        <tissue evidence="1">Whole animal</tissue>
    </source>
</reference>
<dbReference type="PANTHER" id="PTHR28309">
    <property type="entry name" value="REQUIRED FOR EXCISION 1-B DOMAIN-CONTAINING PROTEIN"/>
    <property type="match status" value="1"/>
</dbReference>
<gene>
    <name evidence="1" type="ORF">pdam_00015639</name>
</gene>
<sequence>MSHKELIKQFFTLQEERVKTYRTFDSGFKEYLESAPDYDFPSYRQLVHDITQKFNKISSDVITIETKFREAGYTSIAELIRKIQLKGKEKLELTAQFQIAQQNSASDPSYESKADETTAVKLSLQKLVDLIVELLEELKYEAEDILLEDT</sequence>
<dbReference type="OrthoDB" id="434723at2759"/>
<dbReference type="PANTHER" id="PTHR28309:SF1">
    <property type="entry name" value="REQUIRED FOR EXCISION 1-B DOMAIN-CONTAINING PROTEIN"/>
    <property type="match status" value="1"/>
</dbReference>
<dbReference type="EMBL" id="RCHS01000981">
    <property type="protein sequence ID" value="RMX55927.1"/>
    <property type="molecule type" value="Genomic_DNA"/>
</dbReference>